<name>A0ACC2SYZ6_9FUNG</name>
<comment type="caution">
    <text evidence="1">The sequence shown here is derived from an EMBL/GenBank/DDBJ whole genome shotgun (WGS) entry which is preliminary data.</text>
</comment>
<protein>
    <submittedName>
        <fullName evidence="1">Uncharacterized protein</fullName>
    </submittedName>
</protein>
<evidence type="ECO:0000313" key="2">
    <source>
        <dbReference type="Proteomes" id="UP001165960"/>
    </source>
</evidence>
<dbReference type="EMBL" id="QTSX02003952">
    <property type="protein sequence ID" value="KAJ9067600.1"/>
    <property type="molecule type" value="Genomic_DNA"/>
</dbReference>
<proteinExistence type="predicted"/>
<keyword evidence="2" id="KW-1185">Reference proteome</keyword>
<evidence type="ECO:0000313" key="1">
    <source>
        <dbReference type="EMBL" id="KAJ9067600.1"/>
    </source>
</evidence>
<organism evidence="1 2">
    <name type="scientific">Entomophthora muscae</name>
    <dbReference type="NCBI Taxonomy" id="34485"/>
    <lineage>
        <taxon>Eukaryota</taxon>
        <taxon>Fungi</taxon>
        <taxon>Fungi incertae sedis</taxon>
        <taxon>Zoopagomycota</taxon>
        <taxon>Entomophthoromycotina</taxon>
        <taxon>Entomophthoromycetes</taxon>
        <taxon>Entomophthorales</taxon>
        <taxon>Entomophthoraceae</taxon>
        <taxon>Entomophthora</taxon>
    </lineage>
</organism>
<accession>A0ACC2SYZ6</accession>
<reference evidence="1" key="1">
    <citation type="submission" date="2022-04" db="EMBL/GenBank/DDBJ databases">
        <title>Genome of the entomopathogenic fungus Entomophthora muscae.</title>
        <authorList>
            <person name="Elya C."/>
            <person name="Lovett B.R."/>
            <person name="Lee E."/>
            <person name="Macias A.M."/>
            <person name="Hajek A.E."/>
            <person name="De Bivort B.L."/>
            <person name="Kasson M.T."/>
            <person name="De Fine Licht H.H."/>
            <person name="Stajich J.E."/>
        </authorList>
    </citation>
    <scope>NUCLEOTIDE SEQUENCE</scope>
    <source>
        <strain evidence="1">Berkeley</strain>
    </source>
</reference>
<gene>
    <name evidence="1" type="ORF">DSO57_1037446</name>
</gene>
<sequence>MYFMRFVNLGLVFDFKYPCKHDCSRLATPLKFKYQKFCNQIGTIEINQHSPKSYTLDEATALIGDLIITNYNSFSASKLHSLTGNLMIINSNAFHSPLAEMIGNITIFNSNSFSAPNLKIITGNLTILDSNSFSAPNLKTIQGSLTTRNSSSLNVLSLKEITGNLTIFDSNSFSSPNLKTIQEDLIIANSSSFSASILEVSGSVSIESYDDFSLYSLNEINGNLKVTNSTCSSARALFHLNKVTNIHFQHQTNNLEFKSLKYINTLRISQSSLKRITGITATSIGDLVIKDCPQLSNIPFSDLEIINNVYLDKLGVEDLTHLSTILYCHQ</sequence>
<dbReference type="Proteomes" id="UP001165960">
    <property type="component" value="Unassembled WGS sequence"/>
</dbReference>